<keyword evidence="3" id="KW-1185">Reference proteome</keyword>
<dbReference type="EMBL" id="OX465083">
    <property type="protein sequence ID" value="CAI9293334.1"/>
    <property type="molecule type" value="Genomic_DNA"/>
</dbReference>
<protein>
    <submittedName>
        <fullName evidence="2">Uncharacterized protein</fullName>
    </submittedName>
</protein>
<accession>A0AA36EEL7</accession>
<evidence type="ECO:0000256" key="1">
    <source>
        <dbReference type="SAM" id="Coils"/>
    </source>
</evidence>
<evidence type="ECO:0000313" key="2">
    <source>
        <dbReference type="EMBL" id="CAI9293334.1"/>
    </source>
</evidence>
<evidence type="ECO:0000313" key="3">
    <source>
        <dbReference type="Proteomes" id="UP001177003"/>
    </source>
</evidence>
<keyword evidence="1" id="KW-0175">Coiled coil</keyword>
<name>A0AA36EEL7_LACSI</name>
<feature type="coiled-coil region" evidence="1">
    <location>
        <begin position="91"/>
        <end position="118"/>
    </location>
</feature>
<proteinExistence type="predicted"/>
<dbReference type="AlphaFoldDB" id="A0AA36EEL7"/>
<organism evidence="2 3">
    <name type="scientific">Lactuca saligna</name>
    <name type="common">Willowleaf lettuce</name>
    <dbReference type="NCBI Taxonomy" id="75948"/>
    <lineage>
        <taxon>Eukaryota</taxon>
        <taxon>Viridiplantae</taxon>
        <taxon>Streptophyta</taxon>
        <taxon>Embryophyta</taxon>
        <taxon>Tracheophyta</taxon>
        <taxon>Spermatophyta</taxon>
        <taxon>Magnoliopsida</taxon>
        <taxon>eudicotyledons</taxon>
        <taxon>Gunneridae</taxon>
        <taxon>Pentapetalae</taxon>
        <taxon>asterids</taxon>
        <taxon>campanulids</taxon>
        <taxon>Asterales</taxon>
        <taxon>Asteraceae</taxon>
        <taxon>Cichorioideae</taxon>
        <taxon>Cichorieae</taxon>
        <taxon>Lactucinae</taxon>
        <taxon>Lactuca</taxon>
    </lineage>
</organism>
<gene>
    <name evidence="2" type="ORF">LSALG_LOCUS32358</name>
</gene>
<sequence>MASLVESCFKILLDPILYIVLRLPTKAPRPSMLVSQWGDKGCSSKYGGKDKGKVVWKGLNINEGGLGSSTIKLVATSYPNGKGKGVQLEPSEEEKKRLRNLETEKMKQLNIIMRMRANVPHDLNK</sequence>
<dbReference type="Proteomes" id="UP001177003">
    <property type="component" value="Chromosome 7"/>
</dbReference>
<reference evidence="2" key="1">
    <citation type="submission" date="2023-04" db="EMBL/GenBank/DDBJ databases">
        <authorList>
            <person name="Vijverberg K."/>
            <person name="Xiong W."/>
            <person name="Schranz E."/>
        </authorList>
    </citation>
    <scope>NUCLEOTIDE SEQUENCE</scope>
</reference>